<keyword evidence="3" id="KW-1185">Reference proteome</keyword>
<keyword evidence="1" id="KW-1133">Transmembrane helix</keyword>
<dbReference type="RefSeq" id="WP_188366514.1">
    <property type="nucleotide sequence ID" value="NZ_BMDT01000001.1"/>
</dbReference>
<gene>
    <name evidence="2" type="ORF">GCM10011482_03260</name>
</gene>
<keyword evidence="1" id="KW-0812">Transmembrane</keyword>
<evidence type="ECO:0008006" key="4">
    <source>
        <dbReference type="Google" id="ProtNLM"/>
    </source>
</evidence>
<accession>A0A917N5G0</accession>
<evidence type="ECO:0000256" key="1">
    <source>
        <dbReference type="SAM" id="Phobius"/>
    </source>
</evidence>
<dbReference type="EMBL" id="BMDT01000001">
    <property type="protein sequence ID" value="GGI64672.1"/>
    <property type="molecule type" value="Genomic_DNA"/>
</dbReference>
<evidence type="ECO:0000313" key="2">
    <source>
        <dbReference type="EMBL" id="GGI64672.1"/>
    </source>
</evidence>
<reference evidence="2" key="2">
    <citation type="submission" date="2020-09" db="EMBL/GenBank/DDBJ databases">
        <authorList>
            <person name="Sun Q."/>
            <person name="Sedlacek I."/>
        </authorList>
    </citation>
    <scope>NUCLEOTIDE SEQUENCE</scope>
    <source>
        <strain evidence="2">CCM 8433</strain>
    </source>
</reference>
<protein>
    <recommendedName>
        <fullName evidence="4">DUF3784 domain-containing protein</fullName>
    </recommendedName>
</protein>
<keyword evidence="1" id="KW-0472">Membrane</keyword>
<evidence type="ECO:0000313" key="3">
    <source>
        <dbReference type="Proteomes" id="UP000622610"/>
    </source>
</evidence>
<proteinExistence type="predicted"/>
<comment type="caution">
    <text evidence="2">The sequence shown here is derived from an EMBL/GenBank/DDBJ whole genome shotgun (WGS) entry which is preliminary data.</text>
</comment>
<feature type="transmembrane region" description="Helical" evidence="1">
    <location>
        <begin position="46"/>
        <end position="65"/>
    </location>
</feature>
<dbReference type="InterPro" id="IPR017259">
    <property type="entry name" value="UCP037672"/>
</dbReference>
<dbReference type="Pfam" id="PF12650">
    <property type="entry name" value="DUF3784"/>
    <property type="match status" value="1"/>
</dbReference>
<name>A0A917N5G0_9ENTE</name>
<sequence>MTIEIILLGSYLLFSGYLIGVKKALWILAGYNEKRVADKEKLAKMVGFTYAILGALLLLAGLIRVPFAEPLAIGALAVIILQIIYVQIKMVQ</sequence>
<dbReference type="Proteomes" id="UP000622610">
    <property type="component" value="Unassembled WGS sequence"/>
</dbReference>
<organism evidence="2 3">
    <name type="scientific">Enterococcus alcedinis</name>
    <dbReference type="NCBI Taxonomy" id="1274384"/>
    <lineage>
        <taxon>Bacteria</taxon>
        <taxon>Bacillati</taxon>
        <taxon>Bacillota</taxon>
        <taxon>Bacilli</taxon>
        <taxon>Lactobacillales</taxon>
        <taxon>Enterococcaceae</taxon>
        <taxon>Enterococcus</taxon>
    </lineage>
</organism>
<dbReference type="AlphaFoldDB" id="A0A917N5G0"/>
<reference evidence="2" key="1">
    <citation type="journal article" date="2014" name="Int. J. Syst. Evol. Microbiol.">
        <title>Complete genome sequence of Corynebacterium casei LMG S-19264T (=DSM 44701T), isolated from a smear-ripened cheese.</title>
        <authorList>
            <consortium name="US DOE Joint Genome Institute (JGI-PGF)"/>
            <person name="Walter F."/>
            <person name="Albersmeier A."/>
            <person name="Kalinowski J."/>
            <person name="Ruckert C."/>
        </authorList>
    </citation>
    <scope>NUCLEOTIDE SEQUENCE</scope>
    <source>
        <strain evidence="2">CCM 8433</strain>
    </source>
</reference>
<feature type="transmembrane region" description="Helical" evidence="1">
    <location>
        <begin position="6"/>
        <end position="25"/>
    </location>
</feature>
<feature type="transmembrane region" description="Helical" evidence="1">
    <location>
        <begin position="71"/>
        <end position="88"/>
    </location>
</feature>